<dbReference type="EMBL" id="CP001512">
    <property type="protein sequence ID" value="ACS44122.1"/>
    <property type="molecule type" value="Genomic_DNA"/>
</dbReference>
<geneLocation type="plasmid" evidence="1 2">
    <name>p1META1</name>
</geneLocation>
<keyword evidence="1" id="KW-0614">Plasmid</keyword>
<proteinExistence type="predicted"/>
<dbReference type="RefSeq" id="WP_012751920.1">
    <property type="nucleotide sequence ID" value="NC_012807.1"/>
</dbReference>
<organism evidence="1 2">
    <name type="scientific">Methylorubrum extorquens (strain ATCC 14718 / DSM 1338 / JCM 2805 / NCIMB 9133 / AM1)</name>
    <name type="common">Methylobacterium extorquens</name>
    <dbReference type="NCBI Taxonomy" id="272630"/>
    <lineage>
        <taxon>Bacteria</taxon>
        <taxon>Pseudomonadati</taxon>
        <taxon>Pseudomonadota</taxon>
        <taxon>Alphaproteobacteria</taxon>
        <taxon>Hyphomicrobiales</taxon>
        <taxon>Methylobacteriaceae</taxon>
        <taxon>Methylorubrum</taxon>
    </lineage>
</organism>
<accession>C5B6P0</accession>
<dbReference type="HOGENOM" id="CLU_195985_0_0_5"/>
<dbReference type="AlphaFoldDB" id="C5B6P0"/>
<sequence>MTSEDLDKRAELTIWPGAETAQTRQGREFATLREALCAAVDALHDPEARPWIVTEEGDILSPHWIRANRDVARHH</sequence>
<dbReference type="Proteomes" id="UP000009081">
    <property type="component" value="Plasmid p1META1"/>
</dbReference>
<dbReference type="OrthoDB" id="7998625at2"/>
<dbReference type="KEGG" id="mea:Mex_p10015"/>
<protein>
    <submittedName>
        <fullName evidence="1">Uncharacterized protein</fullName>
    </submittedName>
</protein>
<keyword evidence="2" id="KW-1185">Reference proteome</keyword>
<evidence type="ECO:0000313" key="1">
    <source>
        <dbReference type="EMBL" id="ACS44122.1"/>
    </source>
</evidence>
<gene>
    <name evidence="1" type="ordered locus">MexAM1_p1METAp0015</name>
</gene>
<evidence type="ECO:0000313" key="2">
    <source>
        <dbReference type="Proteomes" id="UP000009081"/>
    </source>
</evidence>
<name>C5B6P0_METEA</name>
<reference evidence="1 2" key="1">
    <citation type="journal article" date="2009" name="PLoS ONE">
        <title>Methylobacterium genome sequences: a reference blueprint to investigate microbial metabolism of C1 compounds from natural and industrial sources.</title>
        <authorList>
            <person name="Vuilleumier S."/>
            <person name="Chistoserdova L."/>
            <person name="Lee M.-C."/>
            <person name="Bringel F."/>
            <person name="Lajus A."/>
            <person name="Zhou Y."/>
            <person name="Gourion B."/>
            <person name="Barbe V."/>
            <person name="Chang J."/>
            <person name="Cruveiller S."/>
            <person name="Dossat C."/>
            <person name="Gillett W."/>
            <person name="Gruffaz C."/>
            <person name="Haugen E."/>
            <person name="Hourcade E."/>
            <person name="Levy R."/>
            <person name="Mangenot S."/>
            <person name="Muller E."/>
            <person name="Nadalig T."/>
            <person name="Pagni M."/>
            <person name="Penny C."/>
            <person name="Peyraud R."/>
            <person name="Robinson D.G."/>
            <person name="Roche D."/>
            <person name="Rouy Z."/>
            <person name="Saenampechek C."/>
            <person name="Salvignol G."/>
            <person name="Vallenet D."/>
            <person name="Wu Z."/>
            <person name="Marx C.J."/>
            <person name="Vorholt J.A."/>
            <person name="Olson M.V."/>
            <person name="Kaul R."/>
            <person name="Weissenbach J."/>
            <person name="Medigue C."/>
            <person name="Lidstrom M.E."/>
        </authorList>
    </citation>
    <scope>NUCLEOTIDE SEQUENCE [LARGE SCALE GENOMIC DNA]</scope>
    <source>
        <strain evidence="2">ATCC 14718 / DSM 1338 / JCM 2805 / NCIMB 9133 / AM1</strain>
    </source>
</reference>